<sequence>MKLRGHHLICLNFFKGEGYSKEFVENIERILKEREIEVVIGADDVCSKCPHLKSGSCNYKENAEKEIKELDELAYKLLSPSSVTNWDEIRRKLPKIMKTWKELACRNCDWICVCKTNEEWLKY</sequence>
<gene>
    <name evidence="2" type="ORF">ENL48_06300</name>
    <name evidence="1" type="ORF">ENX77_01710</name>
</gene>
<reference evidence="1" key="1">
    <citation type="journal article" date="2020" name="mSystems">
        <title>Genome- and Community-Level Interaction Insights into Carbon Utilization and Element Cycling Functions of Hydrothermarchaeota in Hydrothermal Sediment.</title>
        <authorList>
            <person name="Zhou Z."/>
            <person name="Liu Y."/>
            <person name="Xu W."/>
            <person name="Pan J."/>
            <person name="Luo Z.H."/>
            <person name="Li M."/>
        </authorList>
    </citation>
    <scope>NUCLEOTIDE SEQUENCE [LARGE SCALE GENOMIC DNA]</scope>
    <source>
        <strain evidence="2">SpSt-10</strain>
        <strain evidence="1">SpSt-97</strain>
    </source>
</reference>
<evidence type="ECO:0000313" key="2">
    <source>
        <dbReference type="EMBL" id="HHF48731.1"/>
    </source>
</evidence>
<dbReference type="InterPro" id="IPR009702">
    <property type="entry name" value="DUF1284"/>
</dbReference>
<evidence type="ECO:0000313" key="1">
    <source>
        <dbReference type="EMBL" id="HGE65837.1"/>
    </source>
</evidence>
<organism evidence="1">
    <name type="scientific">Geoglobus ahangari</name>
    <dbReference type="NCBI Taxonomy" id="113653"/>
    <lineage>
        <taxon>Archaea</taxon>
        <taxon>Methanobacteriati</taxon>
        <taxon>Methanobacteriota</taxon>
        <taxon>Archaeoglobi</taxon>
        <taxon>Archaeoglobales</taxon>
        <taxon>Archaeoglobaceae</taxon>
        <taxon>Geoglobus</taxon>
    </lineage>
</organism>
<dbReference type="Pfam" id="PF06935">
    <property type="entry name" value="DUF1284"/>
    <property type="match status" value="1"/>
</dbReference>
<proteinExistence type="predicted"/>
<comment type="caution">
    <text evidence="1">The sequence shown here is derived from an EMBL/GenBank/DDBJ whole genome shotgun (WGS) entry which is preliminary data.</text>
</comment>
<name>A0A7C3YBV1_9EURY</name>
<protein>
    <submittedName>
        <fullName evidence="1">DUF1284 domain-containing protein</fullName>
    </submittedName>
</protein>
<dbReference type="EMBL" id="DRUC01000096">
    <property type="protein sequence ID" value="HHF48731.1"/>
    <property type="molecule type" value="Genomic_DNA"/>
</dbReference>
<dbReference type="EMBL" id="DTPI01000008">
    <property type="protein sequence ID" value="HGE65837.1"/>
    <property type="molecule type" value="Genomic_DNA"/>
</dbReference>
<accession>A0A7C3YBV1</accession>
<dbReference type="AlphaFoldDB" id="A0A7C3YBV1"/>